<proteinExistence type="predicted"/>
<evidence type="ECO:0000256" key="1">
    <source>
        <dbReference type="SAM" id="Coils"/>
    </source>
</evidence>
<sequence length="1105" mass="125259">MITTTASQWRLAAVEVANWGTFDGEIHHIPVSREGHLITGPSGSGKSSLLDGIAAVLIPDKWLRFNQAAQGPRIRGDDRDLVSYVRGAWSRTANELEDRIESAFLRSGTTWSGVLLRFEQDADAAPLVLARLFFLQGSKSARADLRDLRFLERGDATLLDLEPYARTGLKTRPLQQDRPDAIVTTSGKHQQFISRMRSQLGIKDETSLRLLHKTQSAKHLDNLDHLFREYMLERPETFAFADNAVEQFGELRDAHDHVVMLQQQRDHLLKMQAVSRKFDEAADTAASLSALIQHVRPYQLRRAFGLMRDEQRQRIERAHTLQIDVQRTQSAMRQADDHYRLTSRRALELGGGLAEQLHDKLRSAQVEAEATATRWRRLRDQLAEVGINEPPTTAAEHAELRSQIEHELASPGTPGPSHEQSARYFTARTEIERLDRDIKALRHSGVTVPDALLRIRHELATALHLPENVLLFAAELIEVRPEYRDWTGAIERVLRSFALTLLVRTEQLAAARRWVETHRIHARLVFEEVRTDAPTPRPARAAKSLVHRVAVAPGPFARWVEGQLSERFDMACVDHVDELDHHVRAVTISGQIKSSRTRYEKDDRIDIDDRQHWILGDKDAKLETLIERRRTAQTELAAAEAEVKRAEMTRDRDQRRRGALAALRQQEWAEVDRDHAELLVTEIETQLVALTRNDAELRDAVEQEQESRRLLEAARNDYDEARIAQRQHSTAAEELADEIASVQAALERGEIPEVDAQVTATLDARFAAEQRRITRQQLADVGQRVITLLHDERDAAQGRSFRLSNEFVVLAGEFGNAWPAAMADLTPTIDDRHGFLELLTSILNQGLPEHVENFQRLLRERSTDLVGNLVNEILAAPREIEERVAPVNSSLLRSEFDAERFLRLRVKVSRNATVAQFISDLRSVSEGSWLDDDLESAQRRFTTLAEVMRRFGSSDAVDRRWREQCLDTRMHVTFLAEEIDADGRVHATYDSGAAMSGGQQQKLAFFCLAAALRFQLADTDDAVPKYGTVLLDEAFDKADARYTRMVLDVFREFGFHLVLATPQKLLQTIEPYIGAATSVENPSRRKSVPATVVWEQRGEVSEPVA</sequence>
<name>A0A3P3VZ90_9MICO</name>
<keyword evidence="3" id="KW-1185">Reference proteome</keyword>
<dbReference type="SUPFAM" id="SSF52540">
    <property type="entry name" value="P-loop containing nucleoside triphosphate hydrolases"/>
    <property type="match status" value="1"/>
</dbReference>
<evidence type="ECO:0008006" key="4">
    <source>
        <dbReference type="Google" id="ProtNLM"/>
    </source>
</evidence>
<reference evidence="2 3" key="1">
    <citation type="submission" date="2018-11" db="EMBL/GenBank/DDBJ databases">
        <title>YIM 102482-1 draft genome.</title>
        <authorList>
            <person name="Li G."/>
            <person name="Jiang Y."/>
        </authorList>
    </citation>
    <scope>NUCLEOTIDE SEQUENCE [LARGE SCALE GENOMIC DNA]</scope>
    <source>
        <strain evidence="2 3">YIM 102482-1</strain>
    </source>
</reference>
<dbReference type="EMBL" id="RQVS01000004">
    <property type="protein sequence ID" value="RRJ87557.1"/>
    <property type="molecule type" value="Genomic_DNA"/>
</dbReference>
<feature type="coiled-coil region" evidence="1">
    <location>
        <begin position="622"/>
        <end position="656"/>
    </location>
</feature>
<evidence type="ECO:0000313" key="3">
    <source>
        <dbReference type="Proteomes" id="UP000274391"/>
    </source>
</evidence>
<dbReference type="Pfam" id="PF13555">
    <property type="entry name" value="AAA_29"/>
    <property type="match status" value="1"/>
</dbReference>
<dbReference type="Proteomes" id="UP000274391">
    <property type="component" value="Unassembled WGS sequence"/>
</dbReference>
<dbReference type="AlphaFoldDB" id="A0A3P3VZ90"/>
<accession>A0A3P3VZ90</accession>
<protein>
    <recommendedName>
        <fullName evidence="4">ATP-binding protein</fullName>
    </recommendedName>
</protein>
<dbReference type="OrthoDB" id="174137at2"/>
<comment type="caution">
    <text evidence="2">The sequence shown here is derived from an EMBL/GenBank/DDBJ whole genome shotgun (WGS) entry which is preliminary data.</text>
</comment>
<dbReference type="InterPro" id="IPR027417">
    <property type="entry name" value="P-loop_NTPase"/>
</dbReference>
<dbReference type="RefSeq" id="WP_124970566.1">
    <property type="nucleotide sequence ID" value="NZ_RQVS01000004.1"/>
</dbReference>
<dbReference type="Pfam" id="PF13558">
    <property type="entry name" value="SbcC_Walker_B"/>
    <property type="match status" value="1"/>
</dbReference>
<gene>
    <name evidence="2" type="ORF">EG850_04450</name>
</gene>
<keyword evidence="1" id="KW-0175">Coiled coil</keyword>
<organism evidence="2 3">
    <name type="scientific">Gulosibacter macacae</name>
    <dbReference type="NCBI Taxonomy" id="2488791"/>
    <lineage>
        <taxon>Bacteria</taxon>
        <taxon>Bacillati</taxon>
        <taxon>Actinomycetota</taxon>
        <taxon>Actinomycetes</taxon>
        <taxon>Micrococcales</taxon>
        <taxon>Microbacteriaceae</taxon>
        <taxon>Gulosibacter</taxon>
    </lineage>
</organism>
<evidence type="ECO:0000313" key="2">
    <source>
        <dbReference type="EMBL" id="RRJ87557.1"/>
    </source>
</evidence>
<dbReference type="CDD" id="cd00267">
    <property type="entry name" value="ABC_ATPase"/>
    <property type="match status" value="1"/>
</dbReference>
<dbReference type="Gene3D" id="3.40.50.300">
    <property type="entry name" value="P-loop containing nucleotide triphosphate hydrolases"/>
    <property type="match status" value="2"/>
</dbReference>